<dbReference type="Proteomes" id="UP000001299">
    <property type="component" value="Plasmid pCY186"/>
</dbReference>
<keyword evidence="1" id="KW-0812">Transmembrane</keyword>
<dbReference type="AlphaFoldDB" id="E0S4U9"/>
<evidence type="ECO:0000313" key="2">
    <source>
        <dbReference type="EMBL" id="ADL36431.1"/>
    </source>
</evidence>
<evidence type="ECO:0000256" key="1">
    <source>
        <dbReference type="SAM" id="Phobius"/>
    </source>
</evidence>
<accession>E0S4U9</accession>
<reference evidence="2 3" key="1">
    <citation type="journal article" date="2010" name="PLoS ONE">
        <title>The glycobiome of the rumen bacterium Butyrivibrio proteoclasticus B316(T) highlights adaptation to a polysaccharide-rich environment.</title>
        <authorList>
            <person name="Kelly W.J."/>
            <person name="Leahy S.C."/>
            <person name="Altermann E."/>
            <person name="Yeoman C.J."/>
            <person name="Dunne J.C."/>
            <person name="Kong Z."/>
            <person name="Pacheco D.M."/>
            <person name="Li D."/>
            <person name="Noel S.J."/>
            <person name="Moon C.D."/>
            <person name="Cookson A.L."/>
            <person name="Attwood G.T."/>
        </authorList>
    </citation>
    <scope>NUCLEOTIDE SEQUENCE [LARGE SCALE GENOMIC DNA]</scope>
    <source>
        <strain evidence="3">ATCC 51982 / DSM 14932 / B316</strain>
        <plasmid evidence="3">Plasmid pCY186</plasmid>
    </source>
</reference>
<keyword evidence="1" id="KW-1133">Transmembrane helix</keyword>
<organism evidence="2 3">
    <name type="scientific">Butyrivibrio proteoclasticus (strain ATCC 51982 / DSM 14932 / B316)</name>
    <name type="common">Clostridium proteoclasticum</name>
    <dbReference type="NCBI Taxonomy" id="515622"/>
    <lineage>
        <taxon>Bacteria</taxon>
        <taxon>Bacillati</taxon>
        <taxon>Bacillota</taxon>
        <taxon>Clostridia</taxon>
        <taxon>Lachnospirales</taxon>
        <taxon>Lachnospiraceae</taxon>
        <taxon>Butyrivibrio</taxon>
    </lineage>
</organism>
<dbReference type="EMBL" id="CP001813">
    <property type="protein sequence ID" value="ADL36431.1"/>
    <property type="molecule type" value="Genomic_DNA"/>
</dbReference>
<keyword evidence="1" id="KW-0472">Membrane</keyword>
<sequence length="79" mass="9127">MYYSDMLKIPNGMPESLFGVLLIITLAVLIYTFGFSELMKKKTKKLKEAKRVAVDGLTLQKMRAEVSQEEFEEEYDEAQ</sequence>
<dbReference type="KEGG" id="bpb:bpr_IV066"/>
<keyword evidence="2" id="KW-0614">Plasmid</keyword>
<dbReference type="RefSeq" id="WP_013283079.1">
    <property type="nucleotide sequence ID" value="NC_014390.1"/>
</dbReference>
<dbReference type="HOGENOM" id="CLU_2599379_0_0_9"/>
<keyword evidence="3" id="KW-1185">Reference proteome</keyword>
<protein>
    <submittedName>
        <fullName evidence="2">Uncharacterized protein</fullName>
    </submittedName>
</protein>
<name>E0S4U9_BUTPB</name>
<feature type="transmembrane region" description="Helical" evidence="1">
    <location>
        <begin position="16"/>
        <end position="35"/>
    </location>
</feature>
<gene>
    <name evidence="2" type="ordered locus">bpr_IV066</name>
</gene>
<proteinExistence type="predicted"/>
<geneLocation type="plasmid" evidence="2 3">
    <name>pCY186</name>
</geneLocation>
<evidence type="ECO:0000313" key="3">
    <source>
        <dbReference type="Proteomes" id="UP000001299"/>
    </source>
</evidence>